<organism evidence="1 2">
    <name type="scientific">Pedobacter africanus</name>
    <dbReference type="NCBI Taxonomy" id="151894"/>
    <lineage>
        <taxon>Bacteria</taxon>
        <taxon>Pseudomonadati</taxon>
        <taxon>Bacteroidota</taxon>
        <taxon>Sphingobacteriia</taxon>
        <taxon>Sphingobacteriales</taxon>
        <taxon>Sphingobacteriaceae</taxon>
        <taxon>Pedobacter</taxon>
    </lineage>
</organism>
<dbReference type="EMBL" id="JAVDTF010000001">
    <property type="protein sequence ID" value="MDR6781455.1"/>
    <property type="molecule type" value="Genomic_DNA"/>
</dbReference>
<reference evidence="1" key="1">
    <citation type="submission" date="2023-07" db="EMBL/GenBank/DDBJ databases">
        <title>Sorghum-associated microbial communities from plants grown in Nebraska, USA.</title>
        <authorList>
            <person name="Schachtman D."/>
        </authorList>
    </citation>
    <scope>NUCLEOTIDE SEQUENCE</scope>
    <source>
        <strain evidence="1">2697</strain>
    </source>
</reference>
<keyword evidence="2" id="KW-1185">Reference proteome</keyword>
<name>A0ACC6KQL3_9SPHI</name>
<accession>A0ACC6KQL3</accession>
<evidence type="ECO:0000313" key="1">
    <source>
        <dbReference type="EMBL" id="MDR6781455.1"/>
    </source>
</evidence>
<comment type="caution">
    <text evidence="1">The sequence shown here is derived from an EMBL/GenBank/DDBJ whole genome shotgun (WGS) entry which is preliminary data.</text>
</comment>
<evidence type="ECO:0000313" key="2">
    <source>
        <dbReference type="Proteomes" id="UP001246858"/>
    </source>
</evidence>
<proteinExistence type="predicted"/>
<dbReference type="Proteomes" id="UP001246858">
    <property type="component" value="Unassembled WGS sequence"/>
</dbReference>
<sequence length="107" mass="11437">MKHLFIALLCSFMAVGAYANGLTPKEAAVVVTKAEVKKAANLDKSNAKTVETEKTAFRRQMAFQFYDNCGQMLTVWVSAGNSVSNASMAQTAYNYACGYANAGGGCF</sequence>
<protein>
    <submittedName>
        <fullName evidence="1">Uncharacterized protein</fullName>
    </submittedName>
</protein>
<gene>
    <name evidence="1" type="ORF">J2X78_000007</name>
</gene>